<dbReference type="SUPFAM" id="SSF47384">
    <property type="entry name" value="Homodimeric domain of signal transducing histidine kinase"/>
    <property type="match status" value="1"/>
</dbReference>
<evidence type="ECO:0000259" key="18">
    <source>
        <dbReference type="PROSITE" id="PS50894"/>
    </source>
</evidence>
<dbReference type="PANTHER" id="PTHR45339">
    <property type="entry name" value="HYBRID SIGNAL TRANSDUCTION HISTIDINE KINASE J"/>
    <property type="match status" value="1"/>
</dbReference>
<dbReference type="Pfam" id="PF08448">
    <property type="entry name" value="PAS_4"/>
    <property type="match status" value="4"/>
</dbReference>
<dbReference type="InterPro" id="IPR000700">
    <property type="entry name" value="PAS-assoc_C"/>
</dbReference>
<evidence type="ECO:0000259" key="16">
    <source>
        <dbReference type="PROSITE" id="PS50112"/>
    </source>
</evidence>
<dbReference type="InterPro" id="IPR003661">
    <property type="entry name" value="HisK_dim/P_dom"/>
</dbReference>
<keyword evidence="8" id="KW-0067">ATP-binding</keyword>
<dbReference type="Gene3D" id="3.40.50.2300">
    <property type="match status" value="1"/>
</dbReference>
<feature type="modified residue" description="4-aspartylphosphate" evidence="13">
    <location>
        <position position="1330"/>
    </location>
</feature>
<keyword evidence="9" id="KW-1133">Transmembrane helix</keyword>
<evidence type="ECO:0000313" key="19">
    <source>
        <dbReference type="EMBL" id="MTV29737.1"/>
    </source>
</evidence>
<dbReference type="Proteomes" id="UP000439113">
    <property type="component" value="Unassembled WGS sequence"/>
</dbReference>
<evidence type="ECO:0000256" key="4">
    <source>
        <dbReference type="ARBA" id="ARBA00022475"/>
    </source>
</evidence>
<dbReference type="CDD" id="cd17546">
    <property type="entry name" value="REC_hyHK_CKI1_RcsC-like"/>
    <property type="match status" value="1"/>
</dbReference>
<dbReference type="Pfam" id="PF00512">
    <property type="entry name" value="HisKA"/>
    <property type="match status" value="1"/>
</dbReference>
<dbReference type="GO" id="GO:0005524">
    <property type="term" value="F:ATP binding"/>
    <property type="evidence" value="ECO:0007669"/>
    <property type="project" value="UniProtKB-KW"/>
</dbReference>
<evidence type="ECO:0000256" key="10">
    <source>
        <dbReference type="ARBA" id="ARBA00023012"/>
    </source>
</evidence>
<dbReference type="CDD" id="cd00082">
    <property type="entry name" value="HisKA"/>
    <property type="match status" value="1"/>
</dbReference>
<dbReference type="InterPro" id="IPR000014">
    <property type="entry name" value="PAS"/>
</dbReference>
<keyword evidence="4" id="KW-1003">Cell membrane</keyword>
<dbReference type="InterPro" id="IPR036641">
    <property type="entry name" value="HPT_dom_sf"/>
</dbReference>
<dbReference type="SUPFAM" id="SSF55874">
    <property type="entry name" value="ATPase domain of HSP90 chaperone/DNA topoisomerase II/histidine kinase"/>
    <property type="match status" value="1"/>
</dbReference>
<dbReference type="InterPro" id="IPR005467">
    <property type="entry name" value="His_kinase_dom"/>
</dbReference>
<evidence type="ECO:0000256" key="2">
    <source>
        <dbReference type="ARBA" id="ARBA00004651"/>
    </source>
</evidence>
<evidence type="ECO:0000256" key="12">
    <source>
        <dbReference type="PROSITE-ProRule" id="PRU00110"/>
    </source>
</evidence>
<sequence>MTLRESGFESYFEGAPTGFAIVLEASGFVAVNDALRRMLGYGPDELLGKTFADIIHPDDFAGEPWCGLFAPDAPPVRRELRCVTKNRETLWVALTAWTLSGSAGARGRAMVSIEDIGARKQSEAELETTIQRLNEAQRVAGVGHWAVNLQTGLACWSDEVFRIFGRDPSLGAPGNYRDCRGNFAPDDWAKIENAIQRLQQTGVLYELDVELLRADGERRWVTLRGESDVDAAGRCIMIRGAVKDITRSKQAERSLYESRELLKLFIEHAPAALVMFDKEMRFLAASRRWIDIHDLRGREIVGCGLYEIIPDIPERWRAINVRCLAGEVMRADHDRFDRADGSVLFLRWEVRPWRDAAGEIGGLILFMEDLTERTRSQVRLKQSEERLDAILDAVDACIYLKDRQGRYLFANAAVRRIWSAELEEIVGFTDEKFFDAETVARVREIDRRVLENGETLRQEEPVAVLGTGESATYLSFKLPLRDPDGAVCALCGISTDITERVRAEERLADSERRYRSLFENMNSALAVFEVVQGEDGRPVDLVYVACNKHVESVTKLKASDVVGKRLTQVLPGIENDSVDWIGSLGEVALSGAPVQLEGYSDSLGAHFLVAAHQSAPRQCAANFQDISKRVQHEAEIRRLNADLERRVAERTAEVQAKERFLRMITDAAPGILGYWDAGLRNRFANRRYLEWFGVTPEWVEGRDMVEVLGPELCAAAEPHVRAVLRGEPQRFERRIARLNGADVYVLTHYVPDVVDGEVRGFVVEISDITDFKRAQAKLGEQVREYEDLYNNAPCGYHSLDRDGVIVGINDTELSWLGVTREEVVGKRRLSEFLSEKSKEVFRRTFPSLIATGRLDELEIELRKANGDLSPVLVSATALKGPDGEFQNTRSVMLDFSRLRREQETLRQVMRAAPMAVRVASLADNKLLFVNRAFAELVCRAEEDALGWDIRSGYRDPAVFDEICERLARGEVVLNRLVEFYRPDQPERPSVWALASFMTIPYEGQPASLAWLYDVTALHDARLVAERATAARSQFLANMSHEIRTPMNAILGFTRLLDIDNPTPAQADRLAKINVAAQHLLVLIDDILDLARIEAGGLKLEERDFDLGQLFDDVASLIGSGAREKGLQLNIDMDSMPERLSGDVTRLRQALLNYANNALKFTERGFITLRASALEEGDGAILVRFEVEDSGIGVAPDVLPRLFSSFEQADASIKRRYGGTGLGLAITRRLAEAMGGQAGVDSTPGVGSTFWFTARLKSSAGVAEKNVGKRNFAAHFRGRATRILLVEDNEINREVAVELLRVVGLNASTATNGLEALDKARTEPFDLILMDVQMPVMDGIEAAREIRKLAGWETKPIVALTANVLTEDRRACLDAGMNDFVAKPVDPVQLYATLARLLPRESSVHAATPIEKSNEGFAAIRGLDVASGVRRMNGDVEAYQRLARRFAELHEGDIGQIRTCLIRGDAEGARLIAHTLTGAAGNVAAILVADAAGRLEGALRRRDEAAEIERAARETQARLAAVVASILASFAPAKPTTEARVAVNVRDVKRALDELEAALAMSDIQAREIVEASASTLRIALGNAYDSLRRQVAEYRFPQALETLRRARKS</sequence>
<keyword evidence="11" id="KW-0472">Membrane</keyword>
<dbReference type="EMBL" id="WNKS01000001">
    <property type="protein sequence ID" value="MTV29737.1"/>
    <property type="molecule type" value="Genomic_DNA"/>
</dbReference>
<dbReference type="Gene3D" id="2.10.70.100">
    <property type="match status" value="1"/>
</dbReference>
<dbReference type="EC" id="2.7.13.3" evidence="3"/>
<evidence type="ECO:0000259" key="14">
    <source>
        <dbReference type="PROSITE" id="PS50109"/>
    </source>
</evidence>
<dbReference type="PRINTS" id="PR00344">
    <property type="entry name" value="BCTRLSENSOR"/>
</dbReference>
<keyword evidence="6" id="KW-0812">Transmembrane</keyword>
<gene>
    <name evidence="19" type="ORF">GJ654_01870</name>
</gene>
<dbReference type="InterPro" id="IPR011006">
    <property type="entry name" value="CheY-like_superfamily"/>
</dbReference>
<evidence type="ECO:0000256" key="11">
    <source>
        <dbReference type="ARBA" id="ARBA00023136"/>
    </source>
</evidence>
<feature type="modified residue" description="Phosphohistidine" evidence="12">
    <location>
        <position position="1473"/>
    </location>
</feature>
<keyword evidence="10" id="KW-0902">Two-component regulatory system</keyword>
<evidence type="ECO:0000256" key="3">
    <source>
        <dbReference type="ARBA" id="ARBA00012438"/>
    </source>
</evidence>
<dbReference type="Gene3D" id="1.20.120.160">
    <property type="entry name" value="HPT domain"/>
    <property type="match status" value="1"/>
</dbReference>
<dbReference type="Pfam" id="PF13188">
    <property type="entry name" value="PAS_8"/>
    <property type="match status" value="2"/>
</dbReference>
<organism evidence="19 20">
    <name type="scientific">Rhodoblastus acidophilus</name>
    <name type="common">Rhodopseudomonas acidophila</name>
    <dbReference type="NCBI Taxonomy" id="1074"/>
    <lineage>
        <taxon>Bacteria</taxon>
        <taxon>Pseudomonadati</taxon>
        <taxon>Pseudomonadota</taxon>
        <taxon>Alphaproteobacteria</taxon>
        <taxon>Hyphomicrobiales</taxon>
        <taxon>Rhodoblastaceae</taxon>
        <taxon>Rhodoblastus</taxon>
    </lineage>
</organism>
<dbReference type="SMART" id="SM00387">
    <property type="entry name" value="HATPase_c"/>
    <property type="match status" value="1"/>
</dbReference>
<dbReference type="PANTHER" id="PTHR45339:SF1">
    <property type="entry name" value="HYBRID SIGNAL TRANSDUCTION HISTIDINE KINASE J"/>
    <property type="match status" value="1"/>
</dbReference>
<dbReference type="Pfam" id="PF13426">
    <property type="entry name" value="PAS_9"/>
    <property type="match status" value="1"/>
</dbReference>
<dbReference type="PROSITE" id="PS50113">
    <property type="entry name" value="PAC"/>
    <property type="match status" value="5"/>
</dbReference>
<evidence type="ECO:0000313" key="20">
    <source>
        <dbReference type="Proteomes" id="UP000439113"/>
    </source>
</evidence>
<dbReference type="OrthoDB" id="9810730at2"/>
<dbReference type="InterPro" id="IPR001789">
    <property type="entry name" value="Sig_transdc_resp-reg_receiver"/>
</dbReference>
<dbReference type="SUPFAM" id="SSF47226">
    <property type="entry name" value="Histidine-containing phosphotransfer domain, HPT domain"/>
    <property type="match status" value="1"/>
</dbReference>
<dbReference type="InterPro" id="IPR035965">
    <property type="entry name" value="PAS-like_dom_sf"/>
</dbReference>
<evidence type="ECO:0000256" key="8">
    <source>
        <dbReference type="ARBA" id="ARBA00022840"/>
    </source>
</evidence>
<evidence type="ECO:0000259" key="17">
    <source>
        <dbReference type="PROSITE" id="PS50113"/>
    </source>
</evidence>
<dbReference type="SMART" id="SM00388">
    <property type="entry name" value="HisKA"/>
    <property type="match status" value="1"/>
</dbReference>
<dbReference type="InterPro" id="IPR008207">
    <property type="entry name" value="Sig_transdc_His_kin_Hpt_dom"/>
</dbReference>
<comment type="catalytic activity">
    <reaction evidence="1">
        <text>ATP + protein L-histidine = ADP + protein N-phospho-L-histidine.</text>
        <dbReference type="EC" id="2.7.13.3"/>
    </reaction>
</comment>
<dbReference type="FunFam" id="3.30.565.10:FF:000010">
    <property type="entry name" value="Sensor histidine kinase RcsC"/>
    <property type="match status" value="1"/>
</dbReference>
<reference evidence="19 20" key="1">
    <citation type="submission" date="2019-11" db="EMBL/GenBank/DDBJ databases">
        <title>Whole-genome sequence of a Rhodoblastus acidophilus DSM 142.</title>
        <authorList>
            <person name="Kyndt J.A."/>
            <person name="Meyer T.E."/>
        </authorList>
    </citation>
    <scope>NUCLEOTIDE SEQUENCE [LARGE SCALE GENOMIC DNA]</scope>
    <source>
        <strain evidence="19 20">DSM 142</strain>
    </source>
</reference>
<evidence type="ECO:0000256" key="5">
    <source>
        <dbReference type="ARBA" id="ARBA00022553"/>
    </source>
</evidence>
<evidence type="ECO:0000256" key="1">
    <source>
        <dbReference type="ARBA" id="ARBA00000085"/>
    </source>
</evidence>
<evidence type="ECO:0000256" key="7">
    <source>
        <dbReference type="ARBA" id="ARBA00022741"/>
    </source>
</evidence>
<comment type="caution">
    <text evidence="19">The sequence shown here is derived from an EMBL/GenBank/DDBJ whole genome shotgun (WGS) entry which is preliminary data.</text>
</comment>
<dbReference type="InterPro" id="IPR003594">
    <property type="entry name" value="HATPase_dom"/>
</dbReference>
<dbReference type="InterPro" id="IPR004358">
    <property type="entry name" value="Sig_transdc_His_kin-like_C"/>
</dbReference>
<dbReference type="InterPro" id="IPR036097">
    <property type="entry name" value="HisK_dim/P_sf"/>
</dbReference>
<comment type="subcellular location">
    <subcellularLocation>
        <location evidence="2">Cell membrane</location>
        <topology evidence="2">Multi-pass membrane protein</topology>
    </subcellularLocation>
</comment>
<dbReference type="CDD" id="cd16922">
    <property type="entry name" value="HATPase_EvgS-ArcB-TorS-like"/>
    <property type="match status" value="1"/>
</dbReference>
<dbReference type="Gene3D" id="1.10.287.130">
    <property type="match status" value="1"/>
</dbReference>
<name>A0A6N8DHN2_RHOAC</name>
<dbReference type="PROSITE" id="PS50109">
    <property type="entry name" value="HIS_KIN"/>
    <property type="match status" value="1"/>
</dbReference>
<feature type="domain" description="PAC" evidence="17">
    <location>
        <begin position="855"/>
        <end position="907"/>
    </location>
</feature>
<feature type="domain" description="PAS" evidence="16">
    <location>
        <begin position="4"/>
        <end position="59"/>
    </location>
</feature>
<dbReference type="InterPro" id="IPR001610">
    <property type="entry name" value="PAC"/>
</dbReference>
<dbReference type="PROSITE" id="PS50112">
    <property type="entry name" value="PAS"/>
    <property type="match status" value="3"/>
</dbReference>
<dbReference type="Pfam" id="PF00072">
    <property type="entry name" value="Response_reg"/>
    <property type="match status" value="1"/>
</dbReference>
<dbReference type="NCBIfam" id="TIGR00229">
    <property type="entry name" value="sensory_box"/>
    <property type="match status" value="6"/>
</dbReference>
<dbReference type="RefSeq" id="WP_155444385.1">
    <property type="nucleotide sequence ID" value="NZ_JAOQNR010000001.1"/>
</dbReference>
<feature type="domain" description="PAS" evidence="16">
    <location>
        <begin position="781"/>
        <end position="852"/>
    </location>
</feature>
<dbReference type="GO" id="GO:0000155">
    <property type="term" value="F:phosphorelay sensor kinase activity"/>
    <property type="evidence" value="ECO:0007669"/>
    <property type="project" value="InterPro"/>
</dbReference>
<dbReference type="SUPFAM" id="SSF52172">
    <property type="entry name" value="CheY-like"/>
    <property type="match status" value="1"/>
</dbReference>
<evidence type="ECO:0000256" key="6">
    <source>
        <dbReference type="ARBA" id="ARBA00022692"/>
    </source>
</evidence>
<accession>A0A6N8DHN2</accession>
<dbReference type="Pfam" id="PF08447">
    <property type="entry name" value="PAS_3"/>
    <property type="match status" value="1"/>
</dbReference>
<dbReference type="GO" id="GO:0005886">
    <property type="term" value="C:plasma membrane"/>
    <property type="evidence" value="ECO:0007669"/>
    <property type="project" value="UniProtKB-SubCell"/>
</dbReference>
<evidence type="ECO:0000256" key="13">
    <source>
        <dbReference type="PROSITE-ProRule" id="PRU00169"/>
    </source>
</evidence>
<feature type="domain" description="Histidine kinase" evidence="14">
    <location>
        <begin position="1037"/>
        <end position="1257"/>
    </location>
</feature>
<dbReference type="InterPro" id="IPR036890">
    <property type="entry name" value="HATPase_C_sf"/>
</dbReference>
<dbReference type="CDD" id="cd00130">
    <property type="entry name" value="PAS"/>
    <property type="match status" value="4"/>
</dbReference>
<keyword evidence="5 13" id="KW-0597">Phosphoprotein</keyword>
<protein>
    <recommendedName>
        <fullName evidence="3">histidine kinase</fullName>
        <ecNumber evidence="3">2.7.13.3</ecNumber>
    </recommendedName>
</protein>
<dbReference type="InterPro" id="IPR013656">
    <property type="entry name" value="PAS_4"/>
</dbReference>
<feature type="domain" description="PAC" evidence="17">
    <location>
        <begin position="205"/>
        <end position="257"/>
    </location>
</feature>
<evidence type="ECO:0000259" key="15">
    <source>
        <dbReference type="PROSITE" id="PS50110"/>
    </source>
</evidence>
<keyword evidence="7" id="KW-0547">Nucleotide-binding</keyword>
<feature type="domain" description="PAC" evidence="17">
    <location>
        <begin position="729"/>
        <end position="780"/>
    </location>
</feature>
<feature type="domain" description="PAC" evidence="17">
    <location>
        <begin position="330"/>
        <end position="382"/>
    </location>
</feature>
<dbReference type="SUPFAM" id="SSF55785">
    <property type="entry name" value="PYP-like sensor domain (PAS domain)"/>
    <property type="match status" value="8"/>
</dbReference>
<feature type="domain" description="Response regulatory" evidence="15">
    <location>
        <begin position="1281"/>
        <end position="1397"/>
    </location>
</feature>
<evidence type="ECO:0000256" key="9">
    <source>
        <dbReference type="ARBA" id="ARBA00022989"/>
    </source>
</evidence>
<feature type="domain" description="PAS" evidence="16">
    <location>
        <begin position="383"/>
        <end position="453"/>
    </location>
</feature>
<dbReference type="SMART" id="SM00091">
    <property type="entry name" value="PAS"/>
    <property type="match status" value="8"/>
</dbReference>
<dbReference type="Gene3D" id="3.30.450.20">
    <property type="entry name" value="PAS domain"/>
    <property type="match status" value="8"/>
</dbReference>
<dbReference type="InterPro" id="IPR013655">
    <property type="entry name" value="PAS_fold_3"/>
</dbReference>
<dbReference type="PROSITE" id="PS50110">
    <property type="entry name" value="RESPONSE_REGULATORY"/>
    <property type="match status" value="1"/>
</dbReference>
<proteinExistence type="predicted"/>
<dbReference type="Pfam" id="PF02518">
    <property type="entry name" value="HATPase_c"/>
    <property type="match status" value="1"/>
</dbReference>
<feature type="domain" description="HPt" evidence="18">
    <location>
        <begin position="1434"/>
        <end position="1529"/>
    </location>
</feature>
<dbReference type="PROSITE" id="PS50894">
    <property type="entry name" value="HPT"/>
    <property type="match status" value="1"/>
</dbReference>
<dbReference type="Pfam" id="PF01627">
    <property type="entry name" value="Hpt"/>
    <property type="match status" value="1"/>
</dbReference>
<feature type="domain" description="PAC" evidence="17">
    <location>
        <begin position="457"/>
        <end position="509"/>
    </location>
</feature>
<dbReference type="SMART" id="SM00448">
    <property type="entry name" value="REC"/>
    <property type="match status" value="1"/>
</dbReference>
<dbReference type="SMART" id="SM00086">
    <property type="entry name" value="PAC"/>
    <property type="match status" value="5"/>
</dbReference>
<dbReference type="Gene3D" id="3.30.565.10">
    <property type="entry name" value="Histidine kinase-like ATPase, C-terminal domain"/>
    <property type="match status" value="1"/>
</dbReference>